<name>A0A1Q3FDR4_CULTA</name>
<dbReference type="PANTHER" id="PTHR19854">
    <property type="entry name" value="TRANSDUCIN BETA-LIKE 3"/>
    <property type="match status" value="1"/>
</dbReference>
<dbReference type="PROSITE" id="PS50082">
    <property type="entry name" value="WD_REPEATS_2"/>
    <property type="match status" value="1"/>
</dbReference>
<dbReference type="Pfam" id="PF00400">
    <property type="entry name" value="WD40"/>
    <property type="match status" value="1"/>
</dbReference>
<evidence type="ECO:0000256" key="3">
    <source>
        <dbReference type="PROSITE-ProRule" id="PRU00221"/>
    </source>
</evidence>
<feature type="repeat" description="WD" evidence="3">
    <location>
        <begin position="314"/>
        <end position="330"/>
    </location>
</feature>
<dbReference type="InterPro" id="IPR036322">
    <property type="entry name" value="WD40_repeat_dom_sf"/>
</dbReference>
<evidence type="ECO:0000256" key="1">
    <source>
        <dbReference type="ARBA" id="ARBA00022574"/>
    </source>
</evidence>
<dbReference type="InterPro" id="IPR001680">
    <property type="entry name" value="WD40_rpt"/>
</dbReference>
<accession>A0A1Q3FDR4</accession>
<dbReference type="SUPFAM" id="SSF50978">
    <property type="entry name" value="WD40 repeat-like"/>
    <property type="match status" value="1"/>
</dbReference>
<evidence type="ECO:0000256" key="2">
    <source>
        <dbReference type="ARBA" id="ARBA00022737"/>
    </source>
</evidence>
<organism evidence="4">
    <name type="scientific">Culex tarsalis</name>
    <name type="common">Encephalitis mosquito</name>
    <dbReference type="NCBI Taxonomy" id="7177"/>
    <lineage>
        <taxon>Eukaryota</taxon>
        <taxon>Metazoa</taxon>
        <taxon>Ecdysozoa</taxon>
        <taxon>Arthropoda</taxon>
        <taxon>Hexapoda</taxon>
        <taxon>Insecta</taxon>
        <taxon>Pterygota</taxon>
        <taxon>Neoptera</taxon>
        <taxon>Endopterygota</taxon>
        <taxon>Diptera</taxon>
        <taxon>Nematocera</taxon>
        <taxon>Culicoidea</taxon>
        <taxon>Culicidae</taxon>
        <taxon>Culicinae</taxon>
        <taxon>Culicini</taxon>
        <taxon>Culex</taxon>
        <taxon>Culex</taxon>
    </lineage>
</organism>
<dbReference type="EMBL" id="GFDL01009340">
    <property type="protein sequence ID" value="JAV25705.1"/>
    <property type="molecule type" value="Transcribed_RNA"/>
</dbReference>
<evidence type="ECO:0000313" key="4">
    <source>
        <dbReference type="EMBL" id="JAV25705.1"/>
    </source>
</evidence>
<dbReference type="Gene3D" id="2.130.10.10">
    <property type="entry name" value="YVTN repeat-like/Quinoprotein amine dehydrogenase"/>
    <property type="match status" value="2"/>
</dbReference>
<dbReference type="AlphaFoldDB" id="A0A1Q3FDR4"/>
<reference evidence="4" key="1">
    <citation type="submission" date="2017-01" db="EMBL/GenBank/DDBJ databases">
        <title>A deep insight into the sialotranscriptome of adult male and female Cluex tarsalis mosquitoes.</title>
        <authorList>
            <person name="Ribeiro J.M."/>
            <person name="Moreira F."/>
            <person name="Bernard K.A."/>
            <person name="Calvo E."/>
        </authorList>
    </citation>
    <scope>NUCLEOTIDE SEQUENCE</scope>
    <source>
        <strain evidence="4">Kern County</strain>
        <tissue evidence="4">Salivary glands</tissue>
    </source>
</reference>
<keyword evidence="2" id="KW-0677">Repeat</keyword>
<dbReference type="InterPro" id="IPR015943">
    <property type="entry name" value="WD40/YVTN_repeat-like_dom_sf"/>
</dbReference>
<dbReference type="PANTHER" id="PTHR19854:SF1">
    <property type="entry name" value="GUANINE NUCLEOTIDE-BINDING PROTEIN SUBUNIT BETA-LIKE PROTEIN 1"/>
    <property type="match status" value="1"/>
</dbReference>
<proteinExistence type="predicted"/>
<dbReference type="SMART" id="SM00320">
    <property type="entry name" value="WD40"/>
    <property type="match status" value="4"/>
</dbReference>
<dbReference type="PROSITE" id="PS00678">
    <property type="entry name" value="WD_REPEATS_1"/>
    <property type="match status" value="1"/>
</dbReference>
<keyword evidence="1 3" id="KW-0853">WD repeat</keyword>
<sequence length="330" mass="36184">MALLPPDPVYCLKSPDLSSFHSLCFHTSERIYAGTAKGTVQLWDLQTNRTTYKLPVGTSPVTALAHTEDALLTQEKNDCVVKLWQLTNSAYVQRHELRTDHVGFCRFVYNPTAEGGPAVIVPREGANISILCGRTLAERQQLSVEEGGTGLPPLGTVMCFLPVQLAANGGASYLLAGYESGTLVLWDLNCSKVVSHLKLATADDECLMTLDYDPVTNRGVAGGSSDRITVFSLDRQTGEIRRKSDIGIKNAGVHRLRIRKDLKVFSSAGWDGRIRIFSWKSLRPLAVLTEHRGGELLDLAYSEDKVSMWKAVIMAAAGSDGQISLWDLYN</sequence>
<protein>
    <submittedName>
        <fullName evidence="4">Putative g-protein beta subunit-like protein gnb1l</fullName>
    </submittedName>
</protein>
<dbReference type="InterPro" id="IPR019775">
    <property type="entry name" value="WD40_repeat_CS"/>
</dbReference>